<dbReference type="GO" id="GO:0016740">
    <property type="term" value="F:transferase activity"/>
    <property type="evidence" value="ECO:0007669"/>
    <property type="project" value="UniProtKB-KW"/>
</dbReference>
<gene>
    <name evidence="1" type="ORF">ZEAMMB73_Zm00001d027536</name>
</gene>
<dbReference type="AlphaFoldDB" id="A0A1D6JMW9"/>
<sequence>MAEWSFTMYIMYLNLIICFYITVFLLFQSMAVGNPAKVVGYTEKEDPSLTMKHDARRDYFEHAAIRLR</sequence>
<dbReference type="ExpressionAtlas" id="A0A1D6JMW9">
    <property type="expression patterns" value="baseline and differential"/>
</dbReference>
<proteinExistence type="predicted"/>
<evidence type="ECO:0000313" key="1">
    <source>
        <dbReference type="EMBL" id="ONL93389.1"/>
    </source>
</evidence>
<dbReference type="EMBL" id="CM007647">
    <property type="protein sequence ID" value="ONL93389.1"/>
    <property type="molecule type" value="Genomic_DNA"/>
</dbReference>
<accession>A0A1D6JMW9</accession>
<reference evidence="1" key="1">
    <citation type="submission" date="2015-12" db="EMBL/GenBank/DDBJ databases">
        <title>Update maize B73 reference genome by single molecule sequencing technologies.</title>
        <authorList>
            <consortium name="Maize Genome Sequencing Project"/>
            <person name="Ware D."/>
        </authorList>
    </citation>
    <scope>NUCLEOTIDE SEQUENCE [LARGE SCALE GENOMIC DNA]</scope>
    <source>
        <tissue evidence="1">Seedling</tissue>
    </source>
</reference>
<keyword evidence="1" id="KW-0808">Transferase</keyword>
<name>A0A1D6JMW9_MAIZE</name>
<organism evidence="1">
    <name type="scientific">Zea mays</name>
    <name type="common">Maize</name>
    <dbReference type="NCBI Taxonomy" id="4577"/>
    <lineage>
        <taxon>Eukaryota</taxon>
        <taxon>Viridiplantae</taxon>
        <taxon>Streptophyta</taxon>
        <taxon>Embryophyta</taxon>
        <taxon>Tracheophyta</taxon>
        <taxon>Spermatophyta</taxon>
        <taxon>Magnoliopsida</taxon>
        <taxon>Liliopsida</taxon>
        <taxon>Poales</taxon>
        <taxon>Poaceae</taxon>
        <taxon>PACMAD clade</taxon>
        <taxon>Panicoideae</taxon>
        <taxon>Andropogonodae</taxon>
        <taxon>Andropogoneae</taxon>
        <taxon>Tripsacinae</taxon>
        <taxon>Zea</taxon>
    </lineage>
</organism>
<protein>
    <submittedName>
        <fullName evidence="1">Serine acetyltransferase 4</fullName>
    </submittedName>
</protein>